<evidence type="ECO:0000256" key="4">
    <source>
        <dbReference type="ARBA" id="ARBA00022723"/>
    </source>
</evidence>
<dbReference type="Pfam" id="PF02730">
    <property type="entry name" value="AFOR_N"/>
    <property type="match status" value="1"/>
</dbReference>
<keyword evidence="5" id="KW-0560">Oxidoreductase</keyword>
<evidence type="ECO:0000256" key="5">
    <source>
        <dbReference type="ARBA" id="ARBA00023002"/>
    </source>
</evidence>
<comment type="caution">
    <text evidence="10">The sequence shown here is derived from an EMBL/GenBank/DDBJ whole genome shotgun (WGS) entry which is preliminary data.</text>
</comment>
<evidence type="ECO:0000256" key="6">
    <source>
        <dbReference type="ARBA" id="ARBA00023004"/>
    </source>
</evidence>
<keyword evidence="4" id="KW-0479">Metal-binding</keyword>
<evidence type="ECO:0000256" key="2">
    <source>
        <dbReference type="ARBA" id="ARBA00011032"/>
    </source>
</evidence>
<dbReference type="AlphaFoldDB" id="A0A7J2THS3"/>
<keyword evidence="7" id="KW-0411">Iron-sulfur</keyword>
<dbReference type="SUPFAM" id="SSF56228">
    <property type="entry name" value="Aldehyde ferredoxin oxidoreductase, N-terminal domain"/>
    <property type="match status" value="1"/>
</dbReference>
<dbReference type="Gene3D" id="1.10.569.10">
    <property type="entry name" value="Aldehyde Ferredoxin Oxidoreductase Protein, subunit A, domain 2"/>
    <property type="match status" value="1"/>
</dbReference>
<accession>A0A7J2THS3</accession>
<dbReference type="PANTHER" id="PTHR30038:SF7">
    <property type="entry name" value="TUNGSTEN-CONTAINING GLYCERALDEHYDE-3-PHOSPHATE:FERREDOXIN OXIDOREDUCTASE"/>
    <property type="match status" value="1"/>
</dbReference>
<comment type="cofactor">
    <cofactor evidence="8">
        <name>tungstopterin</name>
        <dbReference type="ChEBI" id="CHEBI:30402"/>
    </cofactor>
</comment>
<name>A0A7J2THS3_ARCFL</name>
<keyword evidence="6" id="KW-0408">Iron</keyword>
<organism evidence="10">
    <name type="scientific">Archaeoglobus fulgidus</name>
    <dbReference type="NCBI Taxonomy" id="2234"/>
    <lineage>
        <taxon>Archaea</taxon>
        <taxon>Methanobacteriati</taxon>
        <taxon>Methanobacteriota</taxon>
        <taxon>Archaeoglobi</taxon>
        <taxon>Archaeoglobales</taxon>
        <taxon>Archaeoglobaceae</taxon>
        <taxon>Archaeoglobus</taxon>
    </lineage>
</organism>
<dbReference type="PANTHER" id="PTHR30038">
    <property type="entry name" value="ALDEHYDE FERREDOXIN OXIDOREDUCTASE"/>
    <property type="match status" value="1"/>
</dbReference>
<evidence type="ECO:0000256" key="7">
    <source>
        <dbReference type="ARBA" id="ARBA00023014"/>
    </source>
</evidence>
<sequence>MHGYCGKILRIDLNDKKGSKVAVEKKDAEQFIGGTGFGIKIHYEMRSFEKDAFSAENPLVIMTGPLTALAPGTSRVAFCAKSPLTGIWGESNSGGKMANYLKFAGWDGLIIEGKSEKPVYLVIDSNGAEFIDAAEIWGKGCYEAQEMIEKELKEKRASTAVIGPAGENLVKFACIQVDNSRHAGRTGMGAVMGSKLLKGIAVVYDAGKKFEISIADEKGFKSVQEKFIEAINNDFTCTMLRELGTSGYVETAEGFGDLPVKYFTEGTFEGASRISGSAMASSILKGNDGCLGCIVRCGRVVEHKGKKIHGPEYETVASFGSLQLNDSLEAIVELNYMLNDLGIDTISAGVTIAFAMWMTERGIGEFNVRWGDAERVKEIIEDIAFRRGIGNELAEGVRFLERKYNLEGYGAHVKGLEIPMHDARAFSSLACAYAVHNRGACHLPHQMYLYEMGKTIEEYGVISPDRFANEGKGTMTAKVQNFSELFNAVTMCAFMPITPTMLAEMLKFATGLDFTVESIATAGERIFTLKRLYNLKCGIKAEDDTLPKIVLQPVKGGSDGRVPDVKRQVEEYYEFRKWPNGIPSKEKLKELNLEWAE</sequence>
<dbReference type="Gene3D" id="1.10.599.10">
    <property type="entry name" value="Aldehyde Ferredoxin Oxidoreductase Protein, subunit A, domain 3"/>
    <property type="match status" value="1"/>
</dbReference>
<dbReference type="InterPro" id="IPR013984">
    <property type="entry name" value="Ald_Fedxn_OxRdtase_dom2"/>
</dbReference>
<dbReference type="GO" id="GO:0051539">
    <property type="term" value="F:4 iron, 4 sulfur cluster binding"/>
    <property type="evidence" value="ECO:0007669"/>
    <property type="project" value="UniProtKB-KW"/>
</dbReference>
<reference evidence="10" key="1">
    <citation type="journal article" date="2020" name="mSystems">
        <title>Genome- and Community-Level Interaction Insights into Carbon Utilization and Element Cycling Functions of Hydrothermarchaeota in Hydrothermal Sediment.</title>
        <authorList>
            <person name="Zhou Z."/>
            <person name="Liu Y."/>
            <person name="Xu W."/>
            <person name="Pan J."/>
            <person name="Luo Z.H."/>
            <person name="Li M."/>
        </authorList>
    </citation>
    <scope>NUCLEOTIDE SEQUENCE [LARGE SCALE GENOMIC DNA]</scope>
    <source>
        <strain evidence="10">SpSt-26</strain>
    </source>
</reference>
<evidence type="ECO:0000259" key="9">
    <source>
        <dbReference type="SMART" id="SM00790"/>
    </source>
</evidence>
<evidence type="ECO:0000313" key="10">
    <source>
        <dbReference type="EMBL" id="HEH34641.1"/>
    </source>
</evidence>
<keyword evidence="3" id="KW-0004">4Fe-4S</keyword>
<dbReference type="Gene3D" id="3.60.9.10">
    <property type="entry name" value="Aldehyde ferredoxin oxidoreductase, N-terminal domain"/>
    <property type="match status" value="1"/>
</dbReference>
<comment type="similarity">
    <text evidence="2">Belongs to the AOR/FOR family.</text>
</comment>
<evidence type="ECO:0000256" key="3">
    <source>
        <dbReference type="ARBA" id="ARBA00022485"/>
    </source>
</evidence>
<dbReference type="GO" id="GO:0016625">
    <property type="term" value="F:oxidoreductase activity, acting on the aldehyde or oxo group of donors, iron-sulfur protein as acceptor"/>
    <property type="evidence" value="ECO:0007669"/>
    <property type="project" value="InterPro"/>
</dbReference>
<dbReference type="Pfam" id="PF01314">
    <property type="entry name" value="AFOR_C"/>
    <property type="match status" value="1"/>
</dbReference>
<dbReference type="EMBL" id="DSLA01000011">
    <property type="protein sequence ID" value="HEH34641.1"/>
    <property type="molecule type" value="Genomic_DNA"/>
</dbReference>
<proteinExistence type="inferred from homology"/>
<evidence type="ECO:0000256" key="8">
    <source>
        <dbReference type="ARBA" id="ARBA00049934"/>
    </source>
</evidence>
<dbReference type="InterPro" id="IPR013985">
    <property type="entry name" value="Ald_Fedxn_OxRdtase_dom3"/>
</dbReference>
<dbReference type="SMART" id="SM00790">
    <property type="entry name" value="AFOR_N"/>
    <property type="match status" value="1"/>
</dbReference>
<dbReference type="SUPFAM" id="SSF48310">
    <property type="entry name" value="Aldehyde ferredoxin oxidoreductase, C-terminal domains"/>
    <property type="match status" value="1"/>
</dbReference>
<protein>
    <submittedName>
        <fullName evidence="10">Aldehyde ferredoxin oxidoreductase</fullName>
    </submittedName>
</protein>
<dbReference type="InterPro" id="IPR036503">
    <property type="entry name" value="Ald_Fedxn_OxRdtase_N_sf"/>
</dbReference>
<dbReference type="InterPro" id="IPR036021">
    <property type="entry name" value="Tungsten_al_ferr_oxy-like_C"/>
</dbReference>
<feature type="domain" description="Aldehyde ferredoxin oxidoreductase N-terminal" evidence="9">
    <location>
        <begin position="4"/>
        <end position="209"/>
    </location>
</feature>
<comment type="cofactor">
    <cofactor evidence="1">
        <name>[4Fe-4S] cluster</name>
        <dbReference type="ChEBI" id="CHEBI:49883"/>
    </cofactor>
</comment>
<dbReference type="InterPro" id="IPR013983">
    <property type="entry name" value="Ald_Fedxn_OxRdtase_N"/>
</dbReference>
<gene>
    <name evidence="10" type="ORF">ENP88_00485</name>
</gene>
<dbReference type="GO" id="GO:0009055">
    <property type="term" value="F:electron transfer activity"/>
    <property type="evidence" value="ECO:0007669"/>
    <property type="project" value="InterPro"/>
</dbReference>
<dbReference type="InterPro" id="IPR001203">
    <property type="entry name" value="OxRdtase_Ald_Fedxn_C"/>
</dbReference>
<dbReference type="InterPro" id="IPR051919">
    <property type="entry name" value="W-dependent_AOR"/>
</dbReference>
<dbReference type="GO" id="GO:0046872">
    <property type="term" value="F:metal ion binding"/>
    <property type="evidence" value="ECO:0007669"/>
    <property type="project" value="UniProtKB-KW"/>
</dbReference>
<evidence type="ECO:0000256" key="1">
    <source>
        <dbReference type="ARBA" id="ARBA00001966"/>
    </source>
</evidence>